<organism evidence="1">
    <name type="scientific">Bacteroides intestinalis</name>
    <dbReference type="NCBI Taxonomy" id="329854"/>
    <lineage>
        <taxon>Bacteria</taxon>
        <taxon>Pseudomonadati</taxon>
        <taxon>Bacteroidota</taxon>
        <taxon>Bacteroidia</taxon>
        <taxon>Bacteroidales</taxon>
        <taxon>Bacteroidaceae</taxon>
        <taxon>Bacteroides</taxon>
    </lineage>
</organism>
<name>A0A139L5R4_9BACE</name>
<proteinExistence type="predicted"/>
<protein>
    <submittedName>
        <fullName evidence="1">Uncharacterized protein</fullName>
    </submittedName>
</protein>
<comment type="caution">
    <text evidence="1">The sequence shown here is derived from an EMBL/GenBank/DDBJ whole genome shotgun (WGS) entry which is preliminary data.</text>
</comment>
<dbReference type="EMBL" id="LTDF01000118">
    <property type="protein sequence ID" value="KXT46787.1"/>
    <property type="molecule type" value="Genomic_DNA"/>
</dbReference>
<gene>
    <name evidence="1" type="ORF">HMPREF2531_03094</name>
</gene>
<evidence type="ECO:0000313" key="1">
    <source>
        <dbReference type="EMBL" id="KXT46787.1"/>
    </source>
</evidence>
<dbReference type="AlphaFoldDB" id="A0A139L5R4"/>
<evidence type="ECO:0000313" key="2">
    <source>
        <dbReference type="Proteomes" id="UP000070319"/>
    </source>
</evidence>
<accession>A0A139L5R4</accession>
<sequence length="57" mass="6585">MGLEKVFPHLVEYRYKFLGLIPCRRMTIVIQRVGGKSLEELVTEKTGHKKVTIINTL</sequence>
<reference evidence="1 2" key="1">
    <citation type="submission" date="2016-02" db="EMBL/GenBank/DDBJ databases">
        <authorList>
            <person name="Wen L."/>
            <person name="He K."/>
            <person name="Yang H."/>
        </authorList>
    </citation>
    <scope>NUCLEOTIDE SEQUENCE [LARGE SCALE GENOMIC DNA]</scope>
    <source>
        <strain evidence="1 2">KLE1704</strain>
    </source>
</reference>
<dbReference type="Proteomes" id="UP000070319">
    <property type="component" value="Unassembled WGS sequence"/>
</dbReference>
<dbReference type="PATRIC" id="fig|329854.7.peg.3157"/>